<keyword evidence="5" id="KW-0574">Periplasm</keyword>
<evidence type="ECO:0000256" key="2">
    <source>
        <dbReference type="ARBA" id="ARBA00006099"/>
    </source>
</evidence>
<dbReference type="EMBL" id="NMQA01000120">
    <property type="protein sequence ID" value="PLZ98457.1"/>
    <property type="molecule type" value="Genomic_DNA"/>
</dbReference>
<dbReference type="Gene3D" id="3.40.190.10">
    <property type="entry name" value="Periplasmic binding protein-like II"/>
    <property type="match status" value="2"/>
</dbReference>
<reference evidence="6 7" key="1">
    <citation type="submission" date="2017-07" db="EMBL/GenBank/DDBJ databases">
        <title>Genomes of Fischerella (Mastigocladus) sp. strains.</title>
        <authorList>
            <person name="Miller S.R."/>
        </authorList>
    </citation>
    <scope>NUCLEOTIDE SEQUENCE [LARGE SCALE GENOMIC DNA]</scope>
    <source>
        <strain evidence="6 7">CCMEE 5268</strain>
    </source>
</reference>
<evidence type="ECO:0000313" key="6">
    <source>
        <dbReference type="EMBL" id="PLZ98457.1"/>
    </source>
</evidence>
<name>A0A2N6KGM2_9CYAN</name>
<dbReference type="AlphaFoldDB" id="A0A2N6KGM2"/>
<accession>A0A2N6KGM2</accession>
<gene>
    <name evidence="6" type="ORF">CEN50_11260</name>
</gene>
<proteinExistence type="inferred from homology"/>
<evidence type="ECO:0000256" key="4">
    <source>
        <dbReference type="ARBA" id="ARBA00022729"/>
    </source>
</evidence>
<sequence>MSSWQRAITKSRQSLFKITGRVRVNSIKGFLSLALVGVSLSVGIASCSGGNGNGTADNPTANPVAAGNNKQDVEITLVSFAVTRAAYDTILPKFVEKWKQEHNQNVSFNRSYGGSGSQTRAVIDGLEADIVHLALALDTQKIEKAGLIEPGWEKELPNNAVVSRSVAALITRPGNPKNIKTWADLEKGDIKVITADPKTSGIARWNFLALWNSVIKTGGGEDKALDYVTKVYSNVPILTKDAREATDAFAKQGQGDVLINYENEAILAQQKGEKVDYVVPDVNISIDNPIAVVDKNVDKHGTREVAEAFVQYLFTPEAQQEFAKLGFRPLDEAVAQNKELKALADKYTKVNNLGNVQDYGGWAEVQTKFFEDGAVFDQIQGKIRR</sequence>
<dbReference type="NCBIfam" id="TIGR00971">
    <property type="entry name" value="3a0106s03"/>
    <property type="match status" value="1"/>
</dbReference>
<evidence type="ECO:0000256" key="3">
    <source>
        <dbReference type="ARBA" id="ARBA00022448"/>
    </source>
</evidence>
<evidence type="ECO:0000313" key="7">
    <source>
        <dbReference type="Proteomes" id="UP000235025"/>
    </source>
</evidence>
<dbReference type="GO" id="GO:0042597">
    <property type="term" value="C:periplasmic space"/>
    <property type="evidence" value="ECO:0007669"/>
    <property type="project" value="UniProtKB-SubCell"/>
</dbReference>
<dbReference type="Pfam" id="PF13531">
    <property type="entry name" value="SBP_bac_11"/>
    <property type="match status" value="1"/>
</dbReference>
<dbReference type="GO" id="GO:1902358">
    <property type="term" value="P:sulfate transmembrane transport"/>
    <property type="evidence" value="ECO:0007669"/>
    <property type="project" value="InterPro"/>
</dbReference>
<comment type="similarity">
    <text evidence="2">Belongs to the prokaryotic sulfate-binding protein family.</text>
</comment>
<comment type="caution">
    <text evidence="6">The sequence shown here is derived from an EMBL/GenBank/DDBJ whole genome shotgun (WGS) entry which is preliminary data.</text>
</comment>
<dbReference type="PANTHER" id="PTHR30368:SF2">
    <property type="entry name" value="SULFATE-BINDING PROTEIN"/>
    <property type="match status" value="1"/>
</dbReference>
<evidence type="ECO:0000256" key="1">
    <source>
        <dbReference type="ARBA" id="ARBA00004418"/>
    </source>
</evidence>
<dbReference type="RefSeq" id="WP_102172731.1">
    <property type="nucleotide sequence ID" value="NZ_NMQA01000120.1"/>
</dbReference>
<dbReference type="GO" id="GO:0140104">
    <property type="term" value="F:molecular carrier activity"/>
    <property type="evidence" value="ECO:0007669"/>
    <property type="project" value="InterPro"/>
</dbReference>
<dbReference type="InterPro" id="IPR005669">
    <property type="entry name" value="Thiosulph/SO4-bd"/>
</dbReference>
<evidence type="ECO:0000256" key="5">
    <source>
        <dbReference type="ARBA" id="ARBA00022764"/>
    </source>
</evidence>
<keyword evidence="4" id="KW-0732">Signal</keyword>
<dbReference type="CDD" id="cd01005">
    <property type="entry name" value="PBP2_CysP"/>
    <property type="match status" value="1"/>
</dbReference>
<organism evidence="6 7">
    <name type="scientific">Fischerella thermalis CCMEE 5268</name>
    <dbReference type="NCBI Taxonomy" id="2019662"/>
    <lineage>
        <taxon>Bacteria</taxon>
        <taxon>Bacillati</taxon>
        <taxon>Cyanobacteriota</taxon>
        <taxon>Cyanophyceae</taxon>
        <taxon>Nostocales</taxon>
        <taxon>Hapalosiphonaceae</taxon>
        <taxon>Fischerella</taxon>
    </lineage>
</organism>
<keyword evidence="3" id="KW-0813">Transport</keyword>
<protein>
    <submittedName>
        <fullName evidence="6">Sulfate-binding protein</fullName>
    </submittedName>
</protein>
<dbReference type="Proteomes" id="UP000235025">
    <property type="component" value="Unassembled WGS sequence"/>
</dbReference>
<dbReference type="SUPFAM" id="SSF53850">
    <property type="entry name" value="Periplasmic binding protein-like II"/>
    <property type="match status" value="1"/>
</dbReference>
<comment type="subcellular location">
    <subcellularLocation>
        <location evidence="1">Periplasm</location>
    </subcellularLocation>
</comment>
<dbReference type="PANTHER" id="PTHR30368">
    <property type="entry name" value="SULFATE-BINDING PROTEIN"/>
    <property type="match status" value="1"/>
</dbReference>